<dbReference type="EMBL" id="KZ825473">
    <property type="protein sequence ID" value="PYI34798.1"/>
    <property type="molecule type" value="Genomic_DNA"/>
</dbReference>
<organism evidence="2 3">
    <name type="scientific">Aspergillus indologenus CBS 114.80</name>
    <dbReference type="NCBI Taxonomy" id="1450541"/>
    <lineage>
        <taxon>Eukaryota</taxon>
        <taxon>Fungi</taxon>
        <taxon>Dikarya</taxon>
        <taxon>Ascomycota</taxon>
        <taxon>Pezizomycotina</taxon>
        <taxon>Eurotiomycetes</taxon>
        <taxon>Eurotiomycetidae</taxon>
        <taxon>Eurotiales</taxon>
        <taxon>Aspergillaceae</taxon>
        <taxon>Aspergillus</taxon>
        <taxon>Aspergillus subgen. Circumdati</taxon>
    </lineage>
</organism>
<reference evidence="2 3" key="1">
    <citation type="submission" date="2018-02" db="EMBL/GenBank/DDBJ databases">
        <title>The genomes of Aspergillus section Nigri reveals drivers in fungal speciation.</title>
        <authorList>
            <consortium name="DOE Joint Genome Institute"/>
            <person name="Vesth T.C."/>
            <person name="Nybo J."/>
            <person name="Theobald S."/>
            <person name="Brandl J."/>
            <person name="Frisvad J.C."/>
            <person name="Nielsen K.F."/>
            <person name="Lyhne E.K."/>
            <person name="Kogle M.E."/>
            <person name="Kuo A."/>
            <person name="Riley R."/>
            <person name="Clum A."/>
            <person name="Nolan M."/>
            <person name="Lipzen A."/>
            <person name="Salamov A."/>
            <person name="Henrissat B."/>
            <person name="Wiebenga A."/>
            <person name="De vries R.P."/>
            <person name="Grigoriev I.V."/>
            <person name="Mortensen U.H."/>
            <person name="Andersen M.R."/>
            <person name="Baker S.E."/>
        </authorList>
    </citation>
    <scope>NUCLEOTIDE SEQUENCE [LARGE SCALE GENOMIC DNA]</scope>
    <source>
        <strain evidence="2 3">CBS 114.80</strain>
    </source>
</reference>
<dbReference type="Proteomes" id="UP000248817">
    <property type="component" value="Unassembled WGS sequence"/>
</dbReference>
<accession>A0A2V5IDF1</accession>
<name>A0A2V5IDF1_9EURO</name>
<dbReference type="AlphaFoldDB" id="A0A2V5IDF1"/>
<gene>
    <name evidence="2" type="ORF">BP00DRAFT_24477</name>
</gene>
<feature type="compositionally biased region" description="Polar residues" evidence="1">
    <location>
        <begin position="1"/>
        <end position="16"/>
    </location>
</feature>
<proteinExistence type="predicted"/>
<evidence type="ECO:0000256" key="1">
    <source>
        <dbReference type="SAM" id="MobiDB-lite"/>
    </source>
</evidence>
<evidence type="ECO:0000313" key="2">
    <source>
        <dbReference type="EMBL" id="PYI34798.1"/>
    </source>
</evidence>
<evidence type="ECO:0000313" key="3">
    <source>
        <dbReference type="Proteomes" id="UP000248817"/>
    </source>
</evidence>
<protein>
    <submittedName>
        <fullName evidence="2">Uncharacterized protein</fullName>
    </submittedName>
</protein>
<sequence>MRDNSTGHQIESSGGRSRSEVHGTEDSTVGTIKSTTAVAQWQCEKTRRDETRPRQPCLQACSLPGLEFLQDATAGRGLREELESSIVIGILWILRLILVARGRR</sequence>
<keyword evidence="3" id="KW-1185">Reference proteome</keyword>
<feature type="region of interest" description="Disordered" evidence="1">
    <location>
        <begin position="1"/>
        <end position="30"/>
    </location>
</feature>